<keyword evidence="3" id="KW-1185">Reference proteome</keyword>
<feature type="compositionally biased region" description="Polar residues" evidence="1">
    <location>
        <begin position="17"/>
        <end position="26"/>
    </location>
</feature>
<dbReference type="Proteomes" id="UP000799436">
    <property type="component" value="Unassembled WGS sequence"/>
</dbReference>
<name>A0A6G1LJQ1_9PEZI</name>
<proteinExistence type="predicted"/>
<gene>
    <name evidence="2" type="ORF">EJ03DRAFT_324162</name>
</gene>
<sequence>MSRRLSSTCPPVAGSSIEVSPRQQTPWGPIDEQGIRQQTYTGFRAEDEMAYTAGPAHTVVAHECVRADCSSLLMTLQLSAEIQKAVNAQRSFDIAEKLAAAEDNRQLQTSKN</sequence>
<feature type="region of interest" description="Disordered" evidence="1">
    <location>
        <begin position="1"/>
        <end position="35"/>
    </location>
</feature>
<evidence type="ECO:0000313" key="3">
    <source>
        <dbReference type="Proteomes" id="UP000799436"/>
    </source>
</evidence>
<dbReference type="AlphaFoldDB" id="A0A6G1LJQ1"/>
<protein>
    <submittedName>
        <fullName evidence="2">Uncharacterized protein</fullName>
    </submittedName>
</protein>
<accession>A0A6G1LJQ1</accession>
<organism evidence="2 3">
    <name type="scientific">Teratosphaeria nubilosa</name>
    <dbReference type="NCBI Taxonomy" id="161662"/>
    <lineage>
        <taxon>Eukaryota</taxon>
        <taxon>Fungi</taxon>
        <taxon>Dikarya</taxon>
        <taxon>Ascomycota</taxon>
        <taxon>Pezizomycotina</taxon>
        <taxon>Dothideomycetes</taxon>
        <taxon>Dothideomycetidae</taxon>
        <taxon>Mycosphaerellales</taxon>
        <taxon>Teratosphaeriaceae</taxon>
        <taxon>Teratosphaeria</taxon>
    </lineage>
</organism>
<evidence type="ECO:0000256" key="1">
    <source>
        <dbReference type="SAM" id="MobiDB-lite"/>
    </source>
</evidence>
<evidence type="ECO:0000313" key="2">
    <source>
        <dbReference type="EMBL" id="KAF2773105.1"/>
    </source>
</evidence>
<dbReference type="EMBL" id="ML995812">
    <property type="protein sequence ID" value="KAF2773105.1"/>
    <property type="molecule type" value="Genomic_DNA"/>
</dbReference>
<reference evidence="2" key="1">
    <citation type="journal article" date="2020" name="Stud. Mycol.">
        <title>101 Dothideomycetes genomes: a test case for predicting lifestyles and emergence of pathogens.</title>
        <authorList>
            <person name="Haridas S."/>
            <person name="Albert R."/>
            <person name="Binder M."/>
            <person name="Bloem J."/>
            <person name="Labutti K."/>
            <person name="Salamov A."/>
            <person name="Andreopoulos B."/>
            <person name="Baker S."/>
            <person name="Barry K."/>
            <person name="Bills G."/>
            <person name="Bluhm B."/>
            <person name="Cannon C."/>
            <person name="Castanera R."/>
            <person name="Culley D."/>
            <person name="Daum C."/>
            <person name="Ezra D."/>
            <person name="Gonzalez J."/>
            <person name="Henrissat B."/>
            <person name="Kuo A."/>
            <person name="Liang C."/>
            <person name="Lipzen A."/>
            <person name="Lutzoni F."/>
            <person name="Magnuson J."/>
            <person name="Mondo S."/>
            <person name="Nolan M."/>
            <person name="Ohm R."/>
            <person name="Pangilinan J."/>
            <person name="Park H.-J."/>
            <person name="Ramirez L."/>
            <person name="Alfaro M."/>
            <person name="Sun H."/>
            <person name="Tritt A."/>
            <person name="Yoshinaga Y."/>
            <person name="Zwiers L.-H."/>
            <person name="Turgeon B."/>
            <person name="Goodwin S."/>
            <person name="Spatafora J."/>
            <person name="Crous P."/>
            <person name="Grigoriev I."/>
        </authorList>
    </citation>
    <scope>NUCLEOTIDE SEQUENCE</scope>
    <source>
        <strain evidence="2">CBS 116005</strain>
    </source>
</reference>
<dbReference type="OrthoDB" id="5391053at2759"/>